<feature type="transmembrane region" description="Helical" evidence="7">
    <location>
        <begin position="276"/>
        <end position="295"/>
    </location>
</feature>
<dbReference type="InterPro" id="IPR017039">
    <property type="entry name" value="Virul_fac_BrkB"/>
</dbReference>
<name>A0A0W8I9L8_KOCRO</name>
<proteinExistence type="predicted"/>
<evidence type="ECO:0000256" key="3">
    <source>
        <dbReference type="ARBA" id="ARBA00022692"/>
    </source>
</evidence>
<keyword evidence="5 7" id="KW-0472">Membrane</keyword>
<keyword evidence="3 7" id="KW-0812">Transmembrane</keyword>
<dbReference type="Pfam" id="PF03631">
    <property type="entry name" value="Virul_fac_BrkB"/>
    <property type="match status" value="1"/>
</dbReference>
<evidence type="ECO:0000256" key="7">
    <source>
        <dbReference type="SAM" id="Phobius"/>
    </source>
</evidence>
<evidence type="ECO:0000313" key="9">
    <source>
        <dbReference type="Proteomes" id="UP000053512"/>
    </source>
</evidence>
<reference evidence="9" key="1">
    <citation type="submission" date="2015-12" db="EMBL/GenBank/DDBJ databases">
        <authorList>
            <person name="Nair G.R."/>
            <person name="Kaur G."/>
            <person name="Mayilraj S."/>
        </authorList>
    </citation>
    <scope>NUCLEOTIDE SEQUENCE [LARGE SCALE GENOMIC DNA]</scope>
    <source>
        <strain evidence="9">CD08_4</strain>
    </source>
</reference>
<feature type="transmembrane region" description="Helical" evidence="7">
    <location>
        <begin position="307"/>
        <end position="338"/>
    </location>
</feature>
<dbReference type="OrthoDB" id="3229302at2"/>
<organism evidence="8 9">
    <name type="scientific">Kocuria rosea subsp. polaris</name>
    <dbReference type="NCBI Taxonomy" id="136273"/>
    <lineage>
        <taxon>Bacteria</taxon>
        <taxon>Bacillati</taxon>
        <taxon>Actinomycetota</taxon>
        <taxon>Actinomycetes</taxon>
        <taxon>Micrococcales</taxon>
        <taxon>Micrococcaceae</taxon>
        <taxon>Kocuria</taxon>
    </lineage>
</organism>
<evidence type="ECO:0000256" key="5">
    <source>
        <dbReference type="ARBA" id="ARBA00023136"/>
    </source>
</evidence>
<dbReference type="PANTHER" id="PTHR30213">
    <property type="entry name" value="INNER MEMBRANE PROTEIN YHJD"/>
    <property type="match status" value="1"/>
</dbReference>
<dbReference type="GO" id="GO:0005886">
    <property type="term" value="C:plasma membrane"/>
    <property type="evidence" value="ECO:0007669"/>
    <property type="project" value="UniProtKB-SubCell"/>
</dbReference>
<comment type="subcellular location">
    <subcellularLocation>
        <location evidence="1">Cell membrane</location>
        <topology evidence="1">Multi-pass membrane protein</topology>
    </subcellularLocation>
</comment>
<dbReference type="EMBL" id="LQBK01000022">
    <property type="protein sequence ID" value="KUG56607.1"/>
    <property type="molecule type" value="Genomic_DNA"/>
</dbReference>
<dbReference type="Proteomes" id="UP000053512">
    <property type="component" value="Unassembled WGS sequence"/>
</dbReference>
<comment type="caution">
    <text evidence="8">The sequence shown here is derived from an EMBL/GenBank/DDBJ whole genome shotgun (WGS) entry which is preliminary data.</text>
</comment>
<dbReference type="RefSeq" id="WP_058874355.1">
    <property type="nucleotide sequence ID" value="NZ_LQBK01000022.1"/>
</dbReference>
<evidence type="ECO:0000313" key="8">
    <source>
        <dbReference type="EMBL" id="KUG56607.1"/>
    </source>
</evidence>
<dbReference type="AlphaFoldDB" id="A0A0W8I9L8"/>
<gene>
    <name evidence="8" type="ORF">AVL61_05990</name>
</gene>
<protein>
    <submittedName>
        <fullName evidence="8">Uncharacterized protein</fullName>
    </submittedName>
</protein>
<keyword evidence="2" id="KW-1003">Cell membrane</keyword>
<feature type="region of interest" description="Disordered" evidence="6">
    <location>
        <begin position="1"/>
        <end position="20"/>
    </location>
</feature>
<evidence type="ECO:0000256" key="4">
    <source>
        <dbReference type="ARBA" id="ARBA00022989"/>
    </source>
</evidence>
<evidence type="ECO:0000256" key="2">
    <source>
        <dbReference type="ARBA" id="ARBA00022475"/>
    </source>
</evidence>
<accession>A0A0W8I9L8</accession>
<keyword evidence="4 7" id="KW-1133">Transmembrane helix</keyword>
<sequence>MSTRAGPRTAPAPELPPRAIDRHGMRREALRQRALLREQRAAGAGARAVAGAALGAALTAVYRRMPVRVVLHYLFHGGPLMAAGLSFVLIFASTALLVMGFSVIGVFLGNDPLVRDAVVEAVTERVPGLLDTGDGGVVPLELLEDTRPFTLATVIGAAVLFFAGWRWVSGVRLAFRRLFEVPPAQGLPIAAVPRDLLGLLVLGVLLALSVVANGAASGFLGFLLDITGELGWGRGPEWLRTGLTWALSTLLVVVLDALFALELVRGVAGLRMTRRALVVTVLSAAAGNFALRYIGGAIVAGATTNPYLLSVALVVGVLLWFYLFNQILLFSAAIGAIVHADQRGGRVQPDGEPVAVTVVPMASLPVRR</sequence>
<evidence type="ECO:0000256" key="1">
    <source>
        <dbReference type="ARBA" id="ARBA00004651"/>
    </source>
</evidence>
<feature type="transmembrane region" description="Helical" evidence="7">
    <location>
        <begin position="149"/>
        <end position="168"/>
    </location>
</feature>
<evidence type="ECO:0000256" key="6">
    <source>
        <dbReference type="SAM" id="MobiDB-lite"/>
    </source>
</evidence>
<dbReference type="PANTHER" id="PTHR30213:SF1">
    <property type="entry name" value="INNER MEMBRANE PROTEIN YHJD"/>
    <property type="match status" value="1"/>
</dbReference>
<feature type="transmembrane region" description="Helical" evidence="7">
    <location>
        <begin position="196"/>
        <end position="223"/>
    </location>
</feature>
<feature type="transmembrane region" description="Helical" evidence="7">
    <location>
        <begin position="243"/>
        <end position="264"/>
    </location>
</feature>